<keyword evidence="14" id="KW-1185">Reference proteome</keyword>
<dbReference type="Pfam" id="PF00082">
    <property type="entry name" value="Peptidase_S8"/>
    <property type="match status" value="1"/>
</dbReference>
<evidence type="ECO:0000313" key="14">
    <source>
        <dbReference type="Proteomes" id="UP000007062"/>
    </source>
</evidence>
<feature type="region of interest" description="Disordered" evidence="10">
    <location>
        <begin position="1086"/>
        <end position="1144"/>
    </location>
</feature>
<keyword evidence="7" id="KW-0865">Zymogen</keyword>
<dbReference type="PROSITE" id="PS00136">
    <property type="entry name" value="SUBTILASE_ASP"/>
    <property type="match status" value="1"/>
</dbReference>
<protein>
    <recommendedName>
        <fullName evidence="12">P/Homo B domain-containing protein</fullName>
    </recommendedName>
</protein>
<evidence type="ECO:0000256" key="3">
    <source>
        <dbReference type="ARBA" id="ARBA00022685"/>
    </source>
</evidence>
<feature type="domain" description="P/Homo B" evidence="12">
    <location>
        <begin position="638"/>
        <end position="767"/>
    </location>
</feature>
<dbReference type="PROSITE" id="PS00138">
    <property type="entry name" value="SUBTILASE_SER"/>
    <property type="match status" value="1"/>
</dbReference>
<dbReference type="InterPro" id="IPR009030">
    <property type="entry name" value="Growth_fac_rcpt_cys_sf"/>
</dbReference>
<organism evidence="13 14">
    <name type="scientific">Anopheles gambiae</name>
    <name type="common">African malaria mosquito</name>
    <dbReference type="NCBI Taxonomy" id="7165"/>
    <lineage>
        <taxon>Eukaryota</taxon>
        <taxon>Metazoa</taxon>
        <taxon>Ecdysozoa</taxon>
        <taxon>Arthropoda</taxon>
        <taxon>Hexapoda</taxon>
        <taxon>Insecta</taxon>
        <taxon>Pterygota</taxon>
        <taxon>Neoptera</taxon>
        <taxon>Endopterygota</taxon>
        <taxon>Diptera</taxon>
        <taxon>Nematocera</taxon>
        <taxon>Culicoidea</taxon>
        <taxon>Culicidae</taxon>
        <taxon>Anophelinae</taxon>
        <taxon>Anopheles</taxon>
    </lineage>
</organism>
<dbReference type="InterPro" id="IPR002884">
    <property type="entry name" value="P_dom"/>
</dbReference>
<evidence type="ECO:0000256" key="1">
    <source>
        <dbReference type="ARBA" id="ARBA00005325"/>
    </source>
</evidence>
<dbReference type="PROSITE" id="PS51892">
    <property type="entry name" value="SUBTILASE"/>
    <property type="match status" value="1"/>
</dbReference>
<name>A0ABK8F430_ANOGA</name>
<keyword evidence="11" id="KW-0472">Membrane</keyword>
<dbReference type="InterPro" id="IPR006212">
    <property type="entry name" value="Furin_repeat"/>
</dbReference>
<evidence type="ECO:0000256" key="5">
    <source>
        <dbReference type="ARBA" id="ARBA00022801"/>
    </source>
</evidence>
<evidence type="ECO:0000256" key="4">
    <source>
        <dbReference type="ARBA" id="ARBA00022729"/>
    </source>
</evidence>
<accession>A0ABK8F430</accession>
<evidence type="ECO:0000256" key="10">
    <source>
        <dbReference type="SAM" id="MobiDB-lite"/>
    </source>
</evidence>
<dbReference type="InterPro" id="IPR023827">
    <property type="entry name" value="Peptidase_S8_Asp-AS"/>
</dbReference>
<feature type="active site" description="Charge relay system" evidence="9">
    <location>
        <position position="563"/>
    </location>
</feature>
<dbReference type="InterPro" id="IPR000209">
    <property type="entry name" value="Peptidase_S8/S53_dom"/>
</dbReference>
<dbReference type="CDD" id="cd00064">
    <property type="entry name" value="FU"/>
    <property type="match status" value="2"/>
</dbReference>
<feature type="compositionally biased region" description="Polar residues" evidence="10">
    <location>
        <begin position="1010"/>
        <end position="1024"/>
    </location>
</feature>
<keyword evidence="11" id="KW-0812">Transmembrane</keyword>
<evidence type="ECO:0000256" key="9">
    <source>
        <dbReference type="PROSITE-ProRule" id="PRU01240"/>
    </source>
</evidence>
<proteinExistence type="inferred from homology"/>
<dbReference type="PANTHER" id="PTHR42884">
    <property type="entry name" value="PROPROTEIN CONVERTASE SUBTILISIN/KEXIN-RELATED"/>
    <property type="match status" value="1"/>
</dbReference>
<evidence type="ECO:0000259" key="12">
    <source>
        <dbReference type="PROSITE" id="PS51829"/>
    </source>
</evidence>
<evidence type="ECO:0000256" key="2">
    <source>
        <dbReference type="ARBA" id="ARBA00022670"/>
    </source>
</evidence>
<dbReference type="EnsemblMetazoa" id="AGAP001330.R274">
    <property type="protein sequence ID" value="AGAP001330.P274"/>
    <property type="gene ID" value="AGAP001330"/>
</dbReference>
<dbReference type="PRINTS" id="PR00723">
    <property type="entry name" value="SUBTILISIN"/>
</dbReference>
<keyword evidence="6 9" id="KW-0720">Serine protease</keyword>
<dbReference type="InterPro" id="IPR032815">
    <property type="entry name" value="S8_pro-domain"/>
</dbReference>
<dbReference type="Gene3D" id="2.60.120.260">
    <property type="entry name" value="Galactose-binding domain-like"/>
    <property type="match status" value="1"/>
</dbReference>
<feature type="region of interest" description="Disordered" evidence="10">
    <location>
        <begin position="1"/>
        <end position="29"/>
    </location>
</feature>
<dbReference type="InterPro" id="IPR034182">
    <property type="entry name" value="Kexin/furin"/>
</dbReference>
<feature type="region of interest" description="Disordered" evidence="10">
    <location>
        <begin position="990"/>
        <end position="1024"/>
    </location>
</feature>
<feature type="region of interest" description="Disordered" evidence="10">
    <location>
        <begin position="258"/>
        <end position="295"/>
    </location>
</feature>
<keyword evidence="5 9" id="KW-0378">Hydrolase</keyword>
<evidence type="ECO:0000256" key="8">
    <source>
        <dbReference type="ARBA" id="ARBA00023180"/>
    </source>
</evidence>
<evidence type="ECO:0000256" key="6">
    <source>
        <dbReference type="ARBA" id="ARBA00022825"/>
    </source>
</evidence>
<dbReference type="Gene3D" id="3.40.50.200">
    <property type="entry name" value="Peptidase S8/S53 domain"/>
    <property type="match status" value="1"/>
</dbReference>
<dbReference type="InterPro" id="IPR036852">
    <property type="entry name" value="Peptidase_S8/S53_dom_sf"/>
</dbReference>
<dbReference type="InterPro" id="IPR038466">
    <property type="entry name" value="S8_pro-domain_sf"/>
</dbReference>
<feature type="compositionally biased region" description="Acidic residues" evidence="10">
    <location>
        <begin position="1101"/>
        <end position="1127"/>
    </location>
</feature>
<keyword evidence="11" id="KW-1133">Transmembrane helix</keyword>
<feature type="active site" description="Charge relay system" evidence="9">
    <location>
        <position position="389"/>
    </location>
</feature>
<dbReference type="EMBL" id="AAAB01008987">
    <property type="status" value="NOT_ANNOTATED_CDS"/>
    <property type="molecule type" value="Genomic_DNA"/>
</dbReference>
<dbReference type="PROSITE" id="PS00137">
    <property type="entry name" value="SUBTILASE_HIS"/>
    <property type="match status" value="1"/>
</dbReference>
<dbReference type="PANTHER" id="PTHR42884:SF3">
    <property type="entry name" value="FURIN-LIKE PROTEASE 1, ISOFORMS 1_1-X_2"/>
    <property type="match status" value="1"/>
</dbReference>
<dbReference type="SMART" id="SM00261">
    <property type="entry name" value="FU"/>
    <property type="match status" value="2"/>
</dbReference>
<dbReference type="Gene3D" id="3.30.70.850">
    <property type="entry name" value="Peptidase S8, pro-domain"/>
    <property type="match status" value="1"/>
</dbReference>
<dbReference type="InterPro" id="IPR008979">
    <property type="entry name" value="Galactose-bd-like_sf"/>
</dbReference>
<dbReference type="InterPro" id="IPR023828">
    <property type="entry name" value="Peptidase_S8_Ser-AS"/>
</dbReference>
<sequence length="1144" mass="124826">MTIKTALQRERKSFSRGKGNATGQHDVPWSVSAVMLEQHGGVLRCNSRSDSYFPDERSADQDDPEDPQNELRWHQGSSSSSSDDCSSGSNESSCSAGGCHTRRPRCQSVTVHPRYQQHHLHPRASPWSRIIQFQLVLVLSVVLVFSGINSAVNCDENVTTGVRGSGDGGELKKGLLAGILATANSSSSSSSSDDEAKLLSVNEIDEMLDGVRHFTHHWAVHIPEGDVHGLADRVAAEHGFINRGKIFHEHYHFEHSRLHKRSLSPSKPHQQRLESDRRVRWAKQQRARSRQKRDFRPLTKSYQLPIQLNDPKWPEMWYLNRGNGLDMNVIPAWKEGVTGKGVVVTILDDGLESDHPDLEHNYDPYASYDVNSSDNDPMPHYDLTDSNRHGTRCAGEVAATANNSKCAVGIAYGAKVGGVRMLDGDVTDIVEARSLGHNSQHIDIYSASWGPDDDGKTVDGPGELATRAFIEGVRNGRGGKGSIFIWASGNGGREHDNCNCDGYTNSIWTLSISSTSQEGQVPWFSEMCSSTLATTYSSGNTNEKQVITTDLHHTCTSSHTGTSASAPLAAGIAALVLEANRNLTWRDLQHIVVRTAKPGNLIDPNWSVNGVGRRVSHSFGYGLMDAAAMVRLARTWKTVPEQQVCEINARHLDKQIPPRTKVTLQLIVEHCMGVNYLEHVQAKITLTSQRRGDIKIFLTSPSGTRVTLLTPRSHDLSRSGFNQWPFMSVHTWGEAPHGTWQLEIHNEGRLLAQITQWDLIFYGTETPAQPNDPVRFGKPGYDSNFGGEMEHNALEFDSGVTSDQWRDMQQIGEGHSEVQRTSSNDVTTVSCARFDAASCIECKSTAYHYKGRCYIQCPPGTYPSAPLASEANGTAASHRADIDEIAINGQRPLSPSSLRRRRRRRQEQHVVAAALMNGASSAEASQRSVAHTANPVGSPQCLQCHTTCLKCTGPQATDCLECQAAFRFQPIASGGESRICVSINDKRPGQPLPVAGPHNGGAGRVKAPDPNNTEHPPTGTASSSGLAPIYGYLPPVVFLAGVLLVAFVAIYVLWVHCFHGSPGIGEMSGPGHLAFVGDGGDGGTGSGLTSIRYDRVHTNEQEEEDEEEEYEMYGDDESASSGDDEGDLLPVSTTQTVAPTANKR</sequence>
<evidence type="ECO:0000256" key="7">
    <source>
        <dbReference type="ARBA" id="ARBA00023145"/>
    </source>
</evidence>
<keyword evidence="8" id="KW-0325">Glycoprotein</keyword>
<feature type="compositionally biased region" description="Polar residues" evidence="10">
    <location>
        <begin position="1131"/>
        <end position="1144"/>
    </location>
</feature>
<feature type="transmembrane region" description="Helical" evidence="11">
    <location>
        <begin position="1032"/>
        <end position="1054"/>
    </location>
</feature>
<dbReference type="SUPFAM" id="SSF49785">
    <property type="entry name" value="Galactose-binding domain-like"/>
    <property type="match status" value="1"/>
</dbReference>
<dbReference type="InterPro" id="IPR022398">
    <property type="entry name" value="Peptidase_S8_His-AS"/>
</dbReference>
<reference evidence="13 14" key="1">
    <citation type="journal article" date="2002" name="Science">
        <title>The genome sequence of the malaria mosquito Anopheles gambiae.</title>
        <authorList>
            <person name="Holt R.A."/>
            <person name="Subramanian G.M."/>
            <person name="Halpern A."/>
            <person name="Sutton G.G."/>
            <person name="Charlab R."/>
            <person name="Nusskern D.R."/>
            <person name="Wincker P."/>
            <person name="Clark A.G."/>
            <person name="Ribeiro J.M."/>
            <person name="Wides R."/>
            <person name="Salzberg S.L."/>
            <person name="Loftus B."/>
            <person name="Yandell M."/>
            <person name="Majoros W.H."/>
            <person name="Rusch D.B."/>
            <person name="Lai Z."/>
            <person name="Kraft C.L."/>
            <person name="Abril J.F."/>
            <person name="Anthouard V."/>
            <person name="Arensburger P."/>
            <person name="Atkinson P.W."/>
            <person name="Baden H."/>
            <person name="de Berardinis V."/>
            <person name="Baldwin D."/>
            <person name="Benes V."/>
            <person name="Biedler J."/>
            <person name="Blass C."/>
            <person name="Bolanos R."/>
            <person name="Boscus D."/>
            <person name="Barnstead M."/>
            <person name="Cai S."/>
            <person name="Center A."/>
            <person name="Chaturverdi K."/>
            <person name="Christophides G.K."/>
            <person name="Chrystal M.A."/>
            <person name="Clamp M."/>
            <person name="Cravchik A."/>
            <person name="Curwen V."/>
            <person name="Dana A."/>
            <person name="Delcher A."/>
            <person name="Dew I."/>
            <person name="Evans C.A."/>
            <person name="Flanigan M."/>
            <person name="Grundschober-Freimoser A."/>
            <person name="Friedli L."/>
            <person name="Gu Z."/>
            <person name="Guan P."/>
            <person name="Guigo R."/>
            <person name="Hillenmeyer M.E."/>
            <person name="Hladun S.L."/>
            <person name="Hogan J.R."/>
            <person name="Hong Y.S."/>
            <person name="Hoover J."/>
            <person name="Jaillon O."/>
            <person name="Ke Z."/>
            <person name="Kodira C."/>
            <person name="Kokoza E."/>
            <person name="Koutsos A."/>
            <person name="Letunic I."/>
            <person name="Levitsky A."/>
            <person name="Liang Y."/>
            <person name="Lin J.J."/>
            <person name="Lobo N.F."/>
            <person name="Lopez J.R."/>
            <person name="Malek J.A."/>
            <person name="McIntosh T.C."/>
            <person name="Meister S."/>
            <person name="Miller J."/>
            <person name="Mobarry C."/>
            <person name="Mongin E."/>
            <person name="Murphy S.D."/>
            <person name="O'Brochta D.A."/>
            <person name="Pfannkoch C."/>
            <person name="Qi R."/>
            <person name="Regier M.A."/>
            <person name="Remington K."/>
            <person name="Shao H."/>
            <person name="Sharakhova M.V."/>
            <person name="Sitter C.D."/>
            <person name="Shetty J."/>
            <person name="Smith T.J."/>
            <person name="Strong R."/>
            <person name="Sun J."/>
            <person name="Thomasova D."/>
            <person name="Ton L.Q."/>
            <person name="Topalis P."/>
            <person name="Tu Z."/>
            <person name="Unger M.F."/>
            <person name="Walenz B."/>
            <person name="Wang A."/>
            <person name="Wang J."/>
            <person name="Wang M."/>
            <person name="Wang X."/>
            <person name="Woodford K.J."/>
            <person name="Wortman J.R."/>
            <person name="Wu M."/>
            <person name="Yao A."/>
            <person name="Zdobnov E.M."/>
            <person name="Zhang H."/>
            <person name="Zhao Q."/>
            <person name="Zhao S."/>
            <person name="Zhu S.C."/>
            <person name="Zhimulev I."/>
            <person name="Coluzzi M."/>
            <person name="della Torre A."/>
            <person name="Roth C.W."/>
            <person name="Louis C."/>
            <person name="Kalush F."/>
            <person name="Mural R.J."/>
            <person name="Myers E.W."/>
            <person name="Adams M.D."/>
            <person name="Smith H.O."/>
            <person name="Broder S."/>
            <person name="Gardner M.J."/>
            <person name="Fraser C.M."/>
            <person name="Birney E."/>
            <person name="Bork P."/>
            <person name="Brey P.T."/>
            <person name="Venter J.C."/>
            <person name="Weissenbach J."/>
            <person name="Kafatos F.C."/>
            <person name="Collins F.H."/>
            <person name="Hoffman S.L."/>
        </authorList>
    </citation>
    <scope>NUCLEOTIDE SEQUENCE [LARGE SCALE GENOMIC DNA]</scope>
    <source>
        <strain evidence="13 14">PEST</strain>
    </source>
</reference>
<dbReference type="SUPFAM" id="SSF52743">
    <property type="entry name" value="Subtilisin-like"/>
    <property type="match status" value="1"/>
</dbReference>
<dbReference type="PROSITE" id="PS51829">
    <property type="entry name" value="P_HOMO_B"/>
    <property type="match status" value="1"/>
</dbReference>
<keyword evidence="3" id="KW-0165">Cleavage on pair of basic residues</keyword>
<dbReference type="SUPFAM" id="SSF57184">
    <property type="entry name" value="Growth factor receptor domain"/>
    <property type="match status" value="1"/>
</dbReference>
<dbReference type="Pfam" id="PF16470">
    <property type="entry name" value="S8_pro-domain"/>
    <property type="match status" value="1"/>
</dbReference>
<dbReference type="SUPFAM" id="SSF54897">
    <property type="entry name" value="Protease propeptides/inhibitors"/>
    <property type="match status" value="1"/>
</dbReference>
<feature type="compositionally biased region" description="Low complexity" evidence="10">
    <location>
        <begin position="76"/>
        <end position="95"/>
    </location>
</feature>
<keyword evidence="4" id="KW-0732">Signal</keyword>
<dbReference type="Pfam" id="PF01483">
    <property type="entry name" value="P_proprotein"/>
    <property type="match status" value="1"/>
</dbReference>
<comment type="similarity">
    <text evidence="1">Belongs to the peptidase S8 family. Furin subfamily.</text>
</comment>
<dbReference type="Proteomes" id="UP000007062">
    <property type="component" value="Chromosome 2R"/>
</dbReference>
<keyword evidence="2 9" id="KW-0645">Protease</keyword>
<reference evidence="13" key="3">
    <citation type="submission" date="2025-05" db="UniProtKB">
        <authorList>
            <consortium name="EnsemblMetazoa"/>
        </authorList>
    </citation>
    <scope>IDENTIFICATION</scope>
    <source>
        <strain evidence="13">PEST</strain>
    </source>
</reference>
<evidence type="ECO:0000256" key="11">
    <source>
        <dbReference type="SAM" id="Phobius"/>
    </source>
</evidence>
<feature type="region of interest" description="Disordered" evidence="10">
    <location>
        <begin position="47"/>
        <end position="102"/>
    </location>
</feature>
<dbReference type="InterPro" id="IPR015500">
    <property type="entry name" value="Peptidase_S8_subtilisin-rel"/>
</dbReference>
<feature type="active site" description="Charge relay system" evidence="9">
    <location>
        <position position="348"/>
    </location>
</feature>
<dbReference type="CDD" id="cd04059">
    <property type="entry name" value="Peptidases_S8_Protein_convertases_Kexins_Furin-like"/>
    <property type="match status" value="1"/>
</dbReference>
<evidence type="ECO:0000313" key="13">
    <source>
        <dbReference type="EnsemblMetazoa" id="AGAP001330.P274"/>
    </source>
</evidence>
<reference evidence="13 14" key="2">
    <citation type="journal article" date="2004" name="Trends Parasitol.">
        <title>The Anopheles gambiae genome: an update.</title>
        <authorList>
            <person name="Mongin E."/>
            <person name="Louis C."/>
            <person name="Holt R.A."/>
            <person name="Birney E."/>
            <person name="Collins F.H."/>
        </authorList>
    </citation>
    <scope>NUCLEOTIDE SEQUENCE [LARGE SCALE GENOMIC DNA]</scope>
    <source>
        <strain evidence="13 14">PEST</strain>
    </source>
</reference>
<feature type="compositionally biased region" description="Basic residues" evidence="10">
    <location>
        <begin position="280"/>
        <end position="291"/>
    </location>
</feature>